<name>A0A1X2HVK3_SYNRA</name>
<dbReference type="EMBL" id="MCGN01000001">
    <property type="protein sequence ID" value="ORZ03551.1"/>
    <property type="molecule type" value="Genomic_DNA"/>
</dbReference>
<reference evidence="1 2" key="1">
    <citation type="submission" date="2016-07" db="EMBL/GenBank/DDBJ databases">
        <title>Pervasive Adenine N6-methylation of Active Genes in Fungi.</title>
        <authorList>
            <consortium name="DOE Joint Genome Institute"/>
            <person name="Mondo S.J."/>
            <person name="Dannebaum R.O."/>
            <person name="Kuo R.C."/>
            <person name="Labutti K."/>
            <person name="Haridas S."/>
            <person name="Kuo A."/>
            <person name="Salamov A."/>
            <person name="Ahrendt S.R."/>
            <person name="Lipzen A."/>
            <person name="Sullivan W."/>
            <person name="Andreopoulos W.B."/>
            <person name="Clum A."/>
            <person name="Lindquist E."/>
            <person name="Daum C."/>
            <person name="Ramamoorthy G.K."/>
            <person name="Gryganskyi A."/>
            <person name="Culley D."/>
            <person name="Magnuson J.K."/>
            <person name="James T.Y."/>
            <person name="O'Malley M.A."/>
            <person name="Stajich J.E."/>
            <person name="Spatafora J.W."/>
            <person name="Visel A."/>
            <person name="Grigoriev I.V."/>
        </authorList>
    </citation>
    <scope>NUCLEOTIDE SEQUENCE [LARGE SCALE GENOMIC DNA]</scope>
    <source>
        <strain evidence="1 2">NRRL 2496</strain>
    </source>
</reference>
<evidence type="ECO:0000313" key="2">
    <source>
        <dbReference type="Proteomes" id="UP000242180"/>
    </source>
</evidence>
<dbReference type="InParanoid" id="A0A1X2HVK3"/>
<accession>A0A1X2HVK3</accession>
<dbReference type="AlphaFoldDB" id="A0A1X2HVK3"/>
<keyword evidence="2" id="KW-1185">Reference proteome</keyword>
<sequence length="96" mass="10768">MFSIIDDSTGTVRVLLSARTCRRFDFPELKTSEVVTIIGTLDRRSSGETVVRCAGYVGLMCRATLMLSNNIDCNYVLRLSSDSAWSTIPWWRQSIG</sequence>
<evidence type="ECO:0000313" key="1">
    <source>
        <dbReference type="EMBL" id="ORZ03551.1"/>
    </source>
</evidence>
<organism evidence="1 2">
    <name type="scientific">Syncephalastrum racemosum</name>
    <name type="common">Filamentous fungus</name>
    <dbReference type="NCBI Taxonomy" id="13706"/>
    <lineage>
        <taxon>Eukaryota</taxon>
        <taxon>Fungi</taxon>
        <taxon>Fungi incertae sedis</taxon>
        <taxon>Mucoromycota</taxon>
        <taxon>Mucoromycotina</taxon>
        <taxon>Mucoromycetes</taxon>
        <taxon>Mucorales</taxon>
        <taxon>Syncephalastraceae</taxon>
        <taxon>Syncephalastrum</taxon>
    </lineage>
</organism>
<comment type="caution">
    <text evidence="1">The sequence shown here is derived from an EMBL/GenBank/DDBJ whole genome shotgun (WGS) entry which is preliminary data.</text>
</comment>
<evidence type="ECO:0008006" key="3">
    <source>
        <dbReference type="Google" id="ProtNLM"/>
    </source>
</evidence>
<proteinExistence type="predicted"/>
<dbReference type="Proteomes" id="UP000242180">
    <property type="component" value="Unassembled WGS sequence"/>
</dbReference>
<protein>
    <recommendedName>
        <fullName evidence="3">OB domain-containing protein</fullName>
    </recommendedName>
</protein>
<gene>
    <name evidence="1" type="ORF">BCR43DRAFT_483560</name>
</gene>